<sequence>MQRSLLLFAEALSILCKNNIFPRYTEVSAPHFVLFSADKRPNARQSWQFLLLLQRIKTF</sequence>
<dbReference type="HOGENOM" id="CLU_2956825_0_0_10"/>
<gene>
    <name evidence="1" type="ORF">HMPREF0663_11983</name>
</gene>
<organism evidence="1 2">
    <name type="scientific">Hoylesella oralis ATCC 33269</name>
    <dbReference type="NCBI Taxonomy" id="873533"/>
    <lineage>
        <taxon>Bacteria</taxon>
        <taxon>Pseudomonadati</taxon>
        <taxon>Bacteroidota</taxon>
        <taxon>Bacteroidia</taxon>
        <taxon>Bacteroidales</taxon>
        <taxon>Prevotellaceae</taxon>
        <taxon>Hoylesella</taxon>
    </lineage>
</organism>
<evidence type="ECO:0000313" key="2">
    <source>
        <dbReference type="Proteomes" id="UP000005580"/>
    </source>
</evidence>
<dbReference type="EMBL" id="AEPE02000006">
    <property type="protein sequence ID" value="EFZ35916.1"/>
    <property type="molecule type" value="Genomic_DNA"/>
</dbReference>
<evidence type="ECO:0000313" key="1">
    <source>
        <dbReference type="EMBL" id="EFZ35916.1"/>
    </source>
</evidence>
<accession>E7RTB0</accession>
<keyword evidence="2" id="KW-1185">Reference proteome</keyword>
<comment type="caution">
    <text evidence="1">The sequence shown here is derived from an EMBL/GenBank/DDBJ whole genome shotgun (WGS) entry which is preliminary data.</text>
</comment>
<reference evidence="1" key="1">
    <citation type="submission" date="2011-01" db="EMBL/GenBank/DDBJ databases">
        <authorList>
            <person name="Muzny D."/>
            <person name="Qin X."/>
            <person name="Buhay C."/>
            <person name="Dugan-Rocha S."/>
            <person name="Ding Y."/>
            <person name="Chen G."/>
            <person name="Hawes A."/>
            <person name="Holder M."/>
            <person name="Jhangiani S."/>
            <person name="Johnson A."/>
            <person name="Khan Z."/>
            <person name="Li Z."/>
            <person name="Liu W."/>
            <person name="Liu X."/>
            <person name="Perez L."/>
            <person name="Shen H."/>
            <person name="Wang Q."/>
            <person name="Watt J."/>
            <person name="Xi L."/>
            <person name="Xin Y."/>
            <person name="Zhou J."/>
            <person name="Deng J."/>
            <person name="Jiang H."/>
            <person name="Liu Y."/>
            <person name="Qu J."/>
            <person name="Song X.-Z."/>
            <person name="Zhang L."/>
            <person name="Villasana D."/>
            <person name="Johnson A."/>
            <person name="Liu J."/>
            <person name="Liyanage D."/>
            <person name="Lorensuhewa L."/>
            <person name="Robinson T."/>
            <person name="Song A."/>
            <person name="Song B.-B."/>
            <person name="Dinh H."/>
            <person name="Thornton R."/>
            <person name="Coyle M."/>
            <person name="Francisco L."/>
            <person name="Jackson L."/>
            <person name="Javaid M."/>
            <person name="Korchina V."/>
            <person name="Kovar C."/>
            <person name="Mata R."/>
            <person name="Mathew T."/>
            <person name="Ngo R."/>
            <person name="Nguyen L."/>
            <person name="Nguyen N."/>
            <person name="Okwuonu G."/>
            <person name="Ongeri F."/>
            <person name="Pham C."/>
            <person name="Simmons D."/>
            <person name="Wilczek-Boney K."/>
            <person name="Hale W."/>
            <person name="Jakkamsetti A."/>
            <person name="Pham P."/>
            <person name="Ruth R."/>
            <person name="San Lucas F."/>
            <person name="Warren J."/>
            <person name="Zhang J."/>
            <person name="Zhao Z."/>
            <person name="Zhou C."/>
            <person name="Zhu D."/>
            <person name="Lee S."/>
            <person name="Bess C."/>
            <person name="Blankenburg K."/>
            <person name="Forbes L."/>
            <person name="Fu Q."/>
            <person name="Gubbala S."/>
            <person name="Hirani K."/>
            <person name="Jayaseelan J.C."/>
            <person name="Lara F."/>
            <person name="Munidasa M."/>
            <person name="Palculict T."/>
            <person name="Patil S."/>
            <person name="Pu L.-L."/>
            <person name="Saada N."/>
            <person name="Tang L."/>
            <person name="Weissenberger G."/>
            <person name="Zhu Y."/>
            <person name="Hemphill L."/>
            <person name="Shang Y."/>
            <person name="Youmans B."/>
            <person name="Ayvaz T."/>
            <person name="Ross M."/>
            <person name="Santibanez J."/>
            <person name="Aqrawi P."/>
            <person name="Gross S."/>
            <person name="Joshi V."/>
            <person name="Fowler G."/>
            <person name="Nazareth L."/>
            <person name="Reid J."/>
            <person name="Worley K."/>
            <person name="Petrosino J."/>
            <person name="Highlander S."/>
            <person name="Gibbs R."/>
        </authorList>
    </citation>
    <scope>NUCLEOTIDE SEQUENCE [LARGE SCALE GENOMIC DNA]</scope>
    <source>
        <strain evidence="1">ATCC 33269</strain>
    </source>
</reference>
<dbReference type="AlphaFoldDB" id="E7RTB0"/>
<name>E7RTB0_9BACT</name>
<proteinExistence type="predicted"/>
<dbReference type="Proteomes" id="UP000005580">
    <property type="component" value="Unassembled WGS sequence"/>
</dbReference>
<protein>
    <submittedName>
        <fullName evidence="1">Uncharacterized protein</fullName>
    </submittedName>
</protein>